<keyword evidence="7 11" id="KW-0406">Ion transport</keyword>
<dbReference type="Pfam" id="PF00306">
    <property type="entry name" value="ATP-synt_ab_C"/>
    <property type="match status" value="1"/>
</dbReference>
<dbReference type="Gene3D" id="2.40.30.20">
    <property type="match status" value="1"/>
</dbReference>
<evidence type="ECO:0000256" key="3">
    <source>
        <dbReference type="ARBA" id="ARBA00022448"/>
    </source>
</evidence>
<keyword evidence="8 11" id="KW-0472">Membrane</keyword>
<dbReference type="FunFam" id="3.40.50.300:FF:000002">
    <property type="entry name" value="ATP synthase subunit alpha"/>
    <property type="match status" value="1"/>
</dbReference>
<dbReference type="GO" id="GO:0005524">
    <property type="term" value="F:ATP binding"/>
    <property type="evidence" value="ECO:0007669"/>
    <property type="project" value="UniProtKB-UniRule"/>
</dbReference>
<evidence type="ECO:0000256" key="8">
    <source>
        <dbReference type="ARBA" id="ARBA00023136"/>
    </source>
</evidence>
<feature type="domain" description="ATP synthase alpha subunit C-terminal" evidence="13">
    <location>
        <begin position="382"/>
        <end position="507"/>
    </location>
</feature>
<evidence type="ECO:0000256" key="5">
    <source>
        <dbReference type="ARBA" id="ARBA00022840"/>
    </source>
</evidence>
<dbReference type="KEGG" id="kphy:AOZ06_46385"/>
<dbReference type="InterPro" id="IPR004100">
    <property type="entry name" value="ATPase_F1/V1/A1_a/bsu_N"/>
</dbReference>
<gene>
    <name evidence="11" type="primary">atpA</name>
    <name evidence="15" type="ORF">AOZ06_46385</name>
</gene>
<evidence type="ECO:0000256" key="11">
    <source>
        <dbReference type="HAMAP-Rule" id="MF_01346"/>
    </source>
</evidence>
<dbReference type="Proteomes" id="UP000063699">
    <property type="component" value="Chromosome"/>
</dbReference>
<comment type="similarity">
    <text evidence="2 11">Belongs to the ATPase alpha/beta chains family.</text>
</comment>
<comment type="subcellular location">
    <subcellularLocation>
        <location evidence="11">Cell membrane</location>
        <topology evidence="11">Peripheral membrane protein</topology>
    </subcellularLocation>
    <subcellularLocation>
        <location evidence="1">Membrane</location>
    </subcellularLocation>
</comment>
<dbReference type="SUPFAM" id="SSF47917">
    <property type="entry name" value="C-terminal domain of alpha and beta subunits of F1 ATP synthase"/>
    <property type="match status" value="1"/>
</dbReference>
<feature type="site" description="Required for activity" evidence="11">
    <location>
        <position position="373"/>
    </location>
</feature>
<dbReference type="InterPro" id="IPR023366">
    <property type="entry name" value="ATP_synth_asu-like_sf"/>
</dbReference>
<dbReference type="InterPro" id="IPR036121">
    <property type="entry name" value="ATPase_F1/V1/A1_a/bsu_N_sf"/>
</dbReference>
<evidence type="ECO:0000256" key="1">
    <source>
        <dbReference type="ARBA" id="ARBA00004370"/>
    </source>
</evidence>
<keyword evidence="16" id="KW-1185">Reference proteome</keyword>
<comment type="catalytic activity">
    <reaction evidence="11">
        <text>ATP + H2O + 4 H(+)(in) = ADP + phosphate + 5 H(+)(out)</text>
        <dbReference type="Rhea" id="RHEA:57720"/>
        <dbReference type="ChEBI" id="CHEBI:15377"/>
        <dbReference type="ChEBI" id="CHEBI:15378"/>
        <dbReference type="ChEBI" id="CHEBI:30616"/>
        <dbReference type="ChEBI" id="CHEBI:43474"/>
        <dbReference type="ChEBI" id="CHEBI:456216"/>
        <dbReference type="EC" id="7.1.2.2"/>
    </reaction>
</comment>
<dbReference type="Pfam" id="PF02874">
    <property type="entry name" value="ATP-synt_ab_N"/>
    <property type="match status" value="1"/>
</dbReference>
<dbReference type="NCBIfam" id="NF009884">
    <property type="entry name" value="PRK13343.1"/>
    <property type="match status" value="1"/>
</dbReference>
<evidence type="ECO:0000313" key="16">
    <source>
        <dbReference type="Proteomes" id="UP000063699"/>
    </source>
</evidence>
<proteinExistence type="inferred from homology"/>
<dbReference type="EMBL" id="CP012752">
    <property type="protein sequence ID" value="ALG13310.1"/>
    <property type="molecule type" value="Genomic_DNA"/>
</dbReference>
<organism evidence="15 16">
    <name type="scientific">Kibdelosporangium phytohabitans</name>
    <dbReference type="NCBI Taxonomy" id="860235"/>
    <lineage>
        <taxon>Bacteria</taxon>
        <taxon>Bacillati</taxon>
        <taxon>Actinomycetota</taxon>
        <taxon>Actinomycetes</taxon>
        <taxon>Pseudonocardiales</taxon>
        <taxon>Pseudonocardiaceae</taxon>
        <taxon>Kibdelosporangium</taxon>
    </lineage>
</organism>
<dbReference type="STRING" id="860235.AOZ06_46385"/>
<dbReference type="FunFam" id="1.20.150.20:FF:000001">
    <property type="entry name" value="ATP synthase subunit alpha"/>
    <property type="match status" value="1"/>
</dbReference>
<dbReference type="CDD" id="cd01132">
    <property type="entry name" value="F1-ATPase_alpha_CD"/>
    <property type="match status" value="1"/>
</dbReference>
<dbReference type="InterPro" id="IPR027417">
    <property type="entry name" value="P-loop_NTPase"/>
</dbReference>
<dbReference type="CDD" id="cd18116">
    <property type="entry name" value="ATP-synt_F1_alpha_N"/>
    <property type="match status" value="1"/>
</dbReference>
<feature type="domain" description="ATPase F1/V1/A1 complex alpha/beta subunit N-terminal" evidence="14">
    <location>
        <begin position="29"/>
        <end position="95"/>
    </location>
</feature>
<dbReference type="SUPFAM" id="SSF52540">
    <property type="entry name" value="P-loop containing nucleoside triphosphate hydrolases"/>
    <property type="match status" value="1"/>
</dbReference>
<dbReference type="InterPro" id="IPR000194">
    <property type="entry name" value="ATPase_F1/V1/A1_a/bsu_nucl-bd"/>
</dbReference>
<dbReference type="OrthoDB" id="9803053at2"/>
<keyword evidence="11" id="KW-0375">Hydrogen ion transport</keyword>
<protein>
    <recommendedName>
        <fullName evidence="11">ATP synthase subunit alpha</fullName>
        <ecNumber evidence="11">7.1.2.2</ecNumber>
    </recommendedName>
    <alternativeName>
        <fullName evidence="11">ATP synthase F1 sector subunit alpha</fullName>
    </alternativeName>
    <alternativeName>
        <fullName evidence="11">F-ATPase subunit alpha</fullName>
    </alternativeName>
</protein>
<evidence type="ECO:0000259" key="14">
    <source>
        <dbReference type="Pfam" id="PF02874"/>
    </source>
</evidence>
<evidence type="ECO:0000256" key="4">
    <source>
        <dbReference type="ARBA" id="ARBA00022741"/>
    </source>
</evidence>
<evidence type="ECO:0000256" key="2">
    <source>
        <dbReference type="ARBA" id="ARBA00008936"/>
    </source>
</evidence>
<dbReference type="PANTHER" id="PTHR48082:SF2">
    <property type="entry name" value="ATP SYNTHASE SUBUNIT ALPHA, MITOCHONDRIAL"/>
    <property type="match status" value="1"/>
</dbReference>
<keyword evidence="3 11" id="KW-0813">Transport</keyword>
<keyword evidence="10 11" id="KW-0066">ATP synthesis</keyword>
<sequence>MAELTISSDEIRSAIENYVSGYTPDVTKEEVGTVTATGDGVAYVEGLPSAMANELVEFPGGVLGVAQNLDVREIGVTILGNYDTIEEGQEVKRTGRILSVPVGDGFLGRVIDPLGAPLDGLGDIVADDQRVLELQAATVVQRQPVKEPLVTGIKAIDAMTPIGRGQRQLIIGDRKTGKTTVCVDTIINQKQAWETGDPKQQVRCIYVAVGQKGSTIAAVKKTLEDNGAMEYTTIVAAPASDSAGFKWIAPYTGSALGQHWMYGGKHVLIVFDDLTKQAEAYRALSLLLRRPPGREAYPGDVFYLHSRLLERCGKLSDDLGAGSLTGLPIIETKAGDISAYIPTNVISITDGQCFLQADLFNQGQRPAIAVGVSVSRVGGAAQIKAMRKVSGSLRIDLSQHTELAAFAAFASDLDATSKAQLERGDRLYQVLRQGAYSPVAIDEQVVSIFAGTRGFLDSVPTDDVRRFERELLDNIRRNHAGILQEIRDTKDLSDELIDRLSEAINKFKEQFTAADGSSVVDSPADALEADKVGQESVKVHRPAPKK</sequence>
<dbReference type="EC" id="7.1.2.2" evidence="11"/>
<dbReference type="AlphaFoldDB" id="A0A0N9IDD1"/>
<comment type="function">
    <text evidence="11">Produces ATP from ADP in the presence of a proton gradient across the membrane. The alpha chain is a regulatory subunit.</text>
</comment>
<feature type="binding site" evidence="11">
    <location>
        <begin position="172"/>
        <end position="179"/>
    </location>
    <ligand>
        <name>ATP</name>
        <dbReference type="ChEBI" id="CHEBI:30616"/>
    </ligand>
</feature>
<accession>A0A0N9IDD1</accession>
<keyword evidence="6 11" id="KW-1278">Translocase</keyword>
<dbReference type="GO" id="GO:0046933">
    <property type="term" value="F:proton-transporting ATP synthase activity, rotational mechanism"/>
    <property type="evidence" value="ECO:0007669"/>
    <property type="project" value="UniProtKB-UniRule"/>
</dbReference>
<dbReference type="InterPro" id="IPR033732">
    <property type="entry name" value="ATP_synth_F1_a_nt-bd_dom"/>
</dbReference>
<keyword evidence="4 11" id="KW-0547">Nucleotide-binding</keyword>
<evidence type="ECO:0000259" key="13">
    <source>
        <dbReference type="Pfam" id="PF00306"/>
    </source>
</evidence>
<keyword evidence="9 11" id="KW-0139">CF(1)</keyword>
<dbReference type="GO" id="GO:0005886">
    <property type="term" value="C:plasma membrane"/>
    <property type="evidence" value="ECO:0007669"/>
    <property type="project" value="UniProtKB-SubCell"/>
</dbReference>
<dbReference type="Gene3D" id="1.20.150.20">
    <property type="entry name" value="ATP synthase alpha/beta chain, C-terminal domain"/>
    <property type="match status" value="1"/>
</dbReference>
<dbReference type="SUPFAM" id="SSF50615">
    <property type="entry name" value="N-terminal domain of alpha and beta subunits of F1 ATP synthase"/>
    <property type="match status" value="1"/>
</dbReference>
<dbReference type="GO" id="GO:0043531">
    <property type="term" value="F:ADP binding"/>
    <property type="evidence" value="ECO:0007669"/>
    <property type="project" value="TreeGrafter"/>
</dbReference>
<evidence type="ECO:0000256" key="9">
    <source>
        <dbReference type="ARBA" id="ARBA00023196"/>
    </source>
</evidence>
<evidence type="ECO:0000259" key="12">
    <source>
        <dbReference type="Pfam" id="PF00006"/>
    </source>
</evidence>
<dbReference type="Pfam" id="PF00006">
    <property type="entry name" value="ATP-synt_ab"/>
    <property type="match status" value="1"/>
</dbReference>
<dbReference type="CDD" id="cd18113">
    <property type="entry name" value="ATP-synt_F1_alpha_C"/>
    <property type="match status" value="1"/>
</dbReference>
<evidence type="ECO:0000256" key="10">
    <source>
        <dbReference type="ARBA" id="ARBA00023310"/>
    </source>
</evidence>
<dbReference type="NCBIfam" id="TIGR00962">
    <property type="entry name" value="atpA"/>
    <property type="match status" value="1"/>
</dbReference>
<evidence type="ECO:0000256" key="6">
    <source>
        <dbReference type="ARBA" id="ARBA00022967"/>
    </source>
</evidence>
<dbReference type="InterPro" id="IPR038376">
    <property type="entry name" value="ATP_synth_asu_C_sf"/>
</dbReference>
<dbReference type="HAMAP" id="MF_01346">
    <property type="entry name" value="ATP_synth_alpha_bact"/>
    <property type="match status" value="1"/>
</dbReference>
<dbReference type="InterPro" id="IPR000793">
    <property type="entry name" value="ATP_synth_asu_C"/>
</dbReference>
<dbReference type="Gene3D" id="3.40.50.300">
    <property type="entry name" value="P-loop containing nucleotide triphosphate hydrolases"/>
    <property type="match status" value="1"/>
</dbReference>
<dbReference type="GO" id="GO:0045259">
    <property type="term" value="C:proton-transporting ATP synthase complex"/>
    <property type="evidence" value="ECO:0007669"/>
    <property type="project" value="UniProtKB-KW"/>
</dbReference>
<evidence type="ECO:0000313" key="15">
    <source>
        <dbReference type="EMBL" id="ALG13310.1"/>
    </source>
</evidence>
<name>A0A0N9IDD1_9PSEU</name>
<reference evidence="15 16" key="1">
    <citation type="submission" date="2015-07" db="EMBL/GenBank/DDBJ databases">
        <title>Genome sequencing of Kibdelosporangium phytohabitans.</title>
        <authorList>
            <person name="Qin S."/>
            <person name="Xing K."/>
        </authorList>
    </citation>
    <scope>NUCLEOTIDE SEQUENCE [LARGE SCALE GENOMIC DNA]</scope>
    <source>
        <strain evidence="15 16">KLBMP1111</strain>
    </source>
</reference>
<feature type="domain" description="ATPase F1/V1/A1 complex alpha/beta subunit nucleotide-binding" evidence="12">
    <location>
        <begin position="152"/>
        <end position="375"/>
    </location>
</feature>
<dbReference type="PANTHER" id="PTHR48082">
    <property type="entry name" value="ATP SYNTHASE SUBUNIT ALPHA, MITOCHONDRIAL"/>
    <property type="match status" value="1"/>
</dbReference>
<keyword evidence="11" id="KW-1003">Cell membrane</keyword>
<dbReference type="InterPro" id="IPR005294">
    <property type="entry name" value="ATP_synth_F1_asu"/>
</dbReference>
<dbReference type="RefSeq" id="WP_054295199.1">
    <property type="nucleotide sequence ID" value="NZ_CP012752.1"/>
</dbReference>
<evidence type="ECO:0000256" key="7">
    <source>
        <dbReference type="ARBA" id="ARBA00023065"/>
    </source>
</evidence>
<keyword evidence="5 11" id="KW-0067">ATP-binding</keyword>